<gene>
    <name evidence="5" type="ORF">DES52_12612</name>
</gene>
<keyword evidence="6" id="KW-1185">Reference proteome</keyword>
<evidence type="ECO:0000256" key="1">
    <source>
        <dbReference type="ARBA" id="ARBA00008520"/>
    </source>
</evidence>
<organism evidence="5 6">
    <name type="scientific">Deinococcus yavapaiensis KR-236</name>
    <dbReference type="NCBI Taxonomy" id="694435"/>
    <lineage>
        <taxon>Bacteria</taxon>
        <taxon>Thermotogati</taxon>
        <taxon>Deinococcota</taxon>
        <taxon>Deinococci</taxon>
        <taxon>Deinococcales</taxon>
        <taxon>Deinococcaceae</taxon>
        <taxon>Deinococcus</taxon>
    </lineage>
</organism>
<keyword evidence="3 4" id="KW-0732">Signal</keyword>
<feature type="signal peptide" evidence="4">
    <location>
        <begin position="1"/>
        <end position="32"/>
    </location>
</feature>
<dbReference type="InterPro" id="IPR006059">
    <property type="entry name" value="SBP"/>
</dbReference>
<name>A0A318SC90_9DEIO</name>
<evidence type="ECO:0000256" key="3">
    <source>
        <dbReference type="ARBA" id="ARBA00022729"/>
    </source>
</evidence>
<dbReference type="InterPro" id="IPR050490">
    <property type="entry name" value="Bact_solute-bd_prot1"/>
</dbReference>
<dbReference type="Gene3D" id="3.40.190.10">
    <property type="entry name" value="Periplasmic binding protein-like II"/>
    <property type="match status" value="2"/>
</dbReference>
<dbReference type="Pfam" id="PF01547">
    <property type="entry name" value="SBP_bac_1"/>
    <property type="match status" value="1"/>
</dbReference>
<accession>A0A318SC90</accession>
<proteinExistence type="inferred from homology"/>
<evidence type="ECO:0000256" key="2">
    <source>
        <dbReference type="ARBA" id="ARBA00022448"/>
    </source>
</evidence>
<comment type="caution">
    <text evidence="5">The sequence shown here is derived from an EMBL/GenBank/DDBJ whole genome shotgun (WGS) entry which is preliminary data.</text>
</comment>
<dbReference type="PANTHER" id="PTHR43649:SF34">
    <property type="entry name" value="ABC TRANSPORTER PERIPLASMIC-BINDING PROTEIN YCJN-RELATED"/>
    <property type="match status" value="1"/>
</dbReference>
<dbReference type="AlphaFoldDB" id="A0A318SC90"/>
<keyword evidence="2" id="KW-0813">Transport</keyword>
<evidence type="ECO:0000256" key="4">
    <source>
        <dbReference type="SAM" id="SignalP"/>
    </source>
</evidence>
<reference evidence="5 6" key="1">
    <citation type="submission" date="2018-06" db="EMBL/GenBank/DDBJ databases">
        <title>Genomic Encyclopedia of Type Strains, Phase IV (KMG-IV): sequencing the most valuable type-strain genomes for metagenomic binning, comparative biology and taxonomic classification.</title>
        <authorList>
            <person name="Goeker M."/>
        </authorList>
    </citation>
    <scope>NUCLEOTIDE SEQUENCE [LARGE SCALE GENOMIC DNA]</scope>
    <source>
        <strain evidence="5 6">DSM 18048</strain>
    </source>
</reference>
<protein>
    <submittedName>
        <fullName evidence="5">Carbohydrate ABC transporter substrate-binding protein (CUT1 family)</fullName>
    </submittedName>
</protein>
<dbReference type="RefSeq" id="WP_110888792.1">
    <property type="nucleotide sequence ID" value="NZ_QJSX01000026.1"/>
</dbReference>
<evidence type="ECO:0000313" key="6">
    <source>
        <dbReference type="Proteomes" id="UP000248326"/>
    </source>
</evidence>
<dbReference type="OrthoDB" id="9808332at2"/>
<sequence>MNRVKARRLLSVFALSTALGVGYITVATHAEAQQRQVTLNVFMGTQQRPEIFQPIFDRFTQANPNIKIRIETGGATSEQQNAYLTTVLAARDTSLDVFLIDVVRTATFASAGWAEPLDALLPQRQTYLQQFLPGTISSARFNNRLYAVPAFTDAQFLYYRKDLLEKYKARVPRTWEEMIQTAQRIQKAEGGNIQGWNFQAAPIEGTVCNFLQLVWTGGGDGDQVNSTQGRQALQFMVDAVKSKISPASSAEIRTDDSRKQFQAGQAVFSNNWSYAWAHFQGNSPDPTKVKGEVGVAPLPVFGKNKTATCVGGWEWALNAFGRNKPEAAKLLQFMASPEVQREIAVKGAYLPVRRALYNDRQVLQANPHFKSLYSTVLAAKARPASPAYPRISEIIRTNVSAAVAGNKTVEAALRDMQRDLDAVR</sequence>
<dbReference type="CDD" id="cd14750">
    <property type="entry name" value="PBP2_TMBP"/>
    <property type="match status" value="1"/>
</dbReference>
<dbReference type="SUPFAM" id="SSF53850">
    <property type="entry name" value="Periplasmic binding protein-like II"/>
    <property type="match status" value="1"/>
</dbReference>
<dbReference type="PANTHER" id="PTHR43649">
    <property type="entry name" value="ARABINOSE-BINDING PROTEIN-RELATED"/>
    <property type="match status" value="1"/>
</dbReference>
<dbReference type="Proteomes" id="UP000248326">
    <property type="component" value="Unassembled WGS sequence"/>
</dbReference>
<comment type="similarity">
    <text evidence="1">Belongs to the bacterial solute-binding protein 1 family.</text>
</comment>
<dbReference type="EMBL" id="QJSX01000026">
    <property type="protein sequence ID" value="PYE48946.1"/>
    <property type="molecule type" value="Genomic_DNA"/>
</dbReference>
<evidence type="ECO:0000313" key="5">
    <source>
        <dbReference type="EMBL" id="PYE48946.1"/>
    </source>
</evidence>
<feature type="chain" id="PRO_5016337877" evidence="4">
    <location>
        <begin position="33"/>
        <end position="424"/>
    </location>
</feature>